<reference evidence="1" key="2">
    <citation type="journal article" date="2015" name="Fish Shellfish Immunol.">
        <title>Early steps in the European eel (Anguilla anguilla)-Vibrio vulnificus interaction in the gills: Role of the RtxA13 toxin.</title>
        <authorList>
            <person name="Callol A."/>
            <person name="Pajuelo D."/>
            <person name="Ebbesson L."/>
            <person name="Teles M."/>
            <person name="MacKenzie S."/>
            <person name="Amaro C."/>
        </authorList>
    </citation>
    <scope>NUCLEOTIDE SEQUENCE</scope>
</reference>
<accession>A0A0E9W043</accession>
<sequence>MHNDCKSVWIKMPAKSKLYLFQRSLTFLEGYNFDGFCDGGKKIYLQNVW</sequence>
<evidence type="ECO:0000313" key="1">
    <source>
        <dbReference type="EMBL" id="JAH82838.1"/>
    </source>
</evidence>
<protein>
    <submittedName>
        <fullName evidence="1">Uncharacterized protein</fullName>
    </submittedName>
</protein>
<reference evidence="1" key="1">
    <citation type="submission" date="2014-11" db="EMBL/GenBank/DDBJ databases">
        <authorList>
            <person name="Amaro Gonzalez C."/>
        </authorList>
    </citation>
    <scope>NUCLEOTIDE SEQUENCE</scope>
</reference>
<dbReference type="AlphaFoldDB" id="A0A0E9W043"/>
<dbReference type="EMBL" id="GBXM01025739">
    <property type="protein sequence ID" value="JAH82838.1"/>
    <property type="molecule type" value="Transcribed_RNA"/>
</dbReference>
<proteinExistence type="predicted"/>
<organism evidence="1">
    <name type="scientific">Anguilla anguilla</name>
    <name type="common">European freshwater eel</name>
    <name type="synonym">Muraena anguilla</name>
    <dbReference type="NCBI Taxonomy" id="7936"/>
    <lineage>
        <taxon>Eukaryota</taxon>
        <taxon>Metazoa</taxon>
        <taxon>Chordata</taxon>
        <taxon>Craniata</taxon>
        <taxon>Vertebrata</taxon>
        <taxon>Euteleostomi</taxon>
        <taxon>Actinopterygii</taxon>
        <taxon>Neopterygii</taxon>
        <taxon>Teleostei</taxon>
        <taxon>Anguilliformes</taxon>
        <taxon>Anguillidae</taxon>
        <taxon>Anguilla</taxon>
    </lineage>
</organism>
<name>A0A0E9W043_ANGAN</name>